<organism evidence="5 6">
    <name type="scientific">Aureococcus anophagefferens</name>
    <name type="common">Harmful bloom alga</name>
    <dbReference type="NCBI Taxonomy" id="44056"/>
    <lineage>
        <taxon>Eukaryota</taxon>
        <taxon>Sar</taxon>
        <taxon>Stramenopiles</taxon>
        <taxon>Ochrophyta</taxon>
        <taxon>Pelagophyceae</taxon>
        <taxon>Pelagomonadales</taxon>
        <taxon>Pelagomonadaceae</taxon>
        <taxon>Aureococcus</taxon>
    </lineage>
</organism>
<accession>A0ABR1G5Q9</accession>
<keyword evidence="1" id="KW-1003">Cell membrane</keyword>
<keyword evidence="4" id="KW-0472">Membrane</keyword>
<proteinExistence type="predicted"/>
<keyword evidence="6" id="KW-1185">Reference proteome</keyword>
<protein>
    <recommendedName>
        <fullName evidence="7">EXPERA domain-containing protein</fullName>
    </recommendedName>
</protein>
<evidence type="ECO:0000256" key="1">
    <source>
        <dbReference type="ARBA" id="ARBA00022475"/>
    </source>
</evidence>
<evidence type="ECO:0000256" key="4">
    <source>
        <dbReference type="ARBA" id="ARBA00023136"/>
    </source>
</evidence>
<evidence type="ECO:0008006" key="7">
    <source>
        <dbReference type="Google" id="ProtNLM"/>
    </source>
</evidence>
<evidence type="ECO:0000256" key="3">
    <source>
        <dbReference type="ARBA" id="ARBA00022989"/>
    </source>
</evidence>
<dbReference type="EMBL" id="JBBJCI010000087">
    <property type="protein sequence ID" value="KAK7248646.1"/>
    <property type="molecule type" value="Genomic_DNA"/>
</dbReference>
<name>A0ABR1G5Q9_AURAN</name>
<dbReference type="Pfam" id="PF10755">
    <property type="entry name" value="DUF2585"/>
    <property type="match status" value="1"/>
</dbReference>
<dbReference type="Proteomes" id="UP001363151">
    <property type="component" value="Unassembled WGS sequence"/>
</dbReference>
<evidence type="ECO:0000256" key="2">
    <source>
        <dbReference type="ARBA" id="ARBA00022692"/>
    </source>
</evidence>
<keyword evidence="2" id="KW-0812">Transmembrane</keyword>
<sequence>MWHSWGCSCGCTFSPIIYEEGSIHMDQHVFDQWNFSHAIWGFALGAVTHAPRSVQAWKIGFLFVLWEFWENVVEVAFSTYAPGQYMGDSVVNSVFDMIPSMLGVWLGRRGFGAWPLVVVAEVAATRAGFGIHSVFLGHQGSICDVRAPGEFGTCAQAYLVRLVVLPVLFSQLDGLLWRCIAARRRRAGAPSKAAFCPKAT</sequence>
<comment type="caution">
    <text evidence="5">The sequence shown here is derived from an EMBL/GenBank/DDBJ whole genome shotgun (WGS) entry which is preliminary data.</text>
</comment>
<evidence type="ECO:0000313" key="6">
    <source>
        <dbReference type="Proteomes" id="UP001363151"/>
    </source>
</evidence>
<dbReference type="InterPro" id="IPR019691">
    <property type="entry name" value="DUF2585"/>
</dbReference>
<evidence type="ECO:0000313" key="5">
    <source>
        <dbReference type="EMBL" id="KAK7248646.1"/>
    </source>
</evidence>
<keyword evidence="3" id="KW-1133">Transmembrane helix</keyword>
<reference evidence="5 6" key="1">
    <citation type="submission" date="2024-03" db="EMBL/GenBank/DDBJ databases">
        <title>Aureococcus anophagefferens CCMP1851 and Kratosvirus quantuckense: Draft genome of a second virus-susceptible host strain in the model system.</title>
        <authorList>
            <person name="Chase E."/>
            <person name="Truchon A.R."/>
            <person name="Schepens W."/>
            <person name="Wilhelm S.W."/>
        </authorList>
    </citation>
    <scope>NUCLEOTIDE SEQUENCE [LARGE SCALE GENOMIC DNA]</scope>
    <source>
        <strain evidence="5 6">CCMP1851</strain>
    </source>
</reference>
<gene>
    <name evidence="5" type="ORF">SO694_00040017</name>
</gene>